<dbReference type="AlphaFoldDB" id="A0A183JJ73"/>
<proteinExistence type="predicted"/>
<keyword evidence="2" id="KW-1185">Reference proteome</keyword>
<dbReference type="EMBL" id="UZAK01002797">
    <property type="protein sequence ID" value="VDO76717.1"/>
    <property type="molecule type" value="Genomic_DNA"/>
</dbReference>
<accession>A0A183JJ73</accession>
<evidence type="ECO:0000313" key="2">
    <source>
        <dbReference type="Proteomes" id="UP000279833"/>
    </source>
</evidence>
<gene>
    <name evidence="1" type="ORF">SCUD_LOCUS2749</name>
</gene>
<dbReference type="WBParaSite" id="SCUD_0000274801-mRNA-1">
    <property type="protein sequence ID" value="SCUD_0000274801-mRNA-1"/>
    <property type="gene ID" value="SCUD_0000274801"/>
</dbReference>
<protein>
    <submittedName>
        <fullName evidence="1 3">Uncharacterized protein</fullName>
    </submittedName>
</protein>
<reference evidence="1 2" key="2">
    <citation type="submission" date="2018-11" db="EMBL/GenBank/DDBJ databases">
        <authorList>
            <consortium name="Pathogen Informatics"/>
        </authorList>
    </citation>
    <scope>NUCLEOTIDE SEQUENCE [LARGE SCALE GENOMIC DNA]</scope>
    <source>
        <strain evidence="1">Dakar</strain>
        <strain evidence="2">Dakar, Senegal</strain>
    </source>
</reference>
<dbReference type="Proteomes" id="UP000279833">
    <property type="component" value="Unassembled WGS sequence"/>
</dbReference>
<organism evidence="3">
    <name type="scientific">Schistosoma curassoni</name>
    <dbReference type="NCBI Taxonomy" id="6186"/>
    <lineage>
        <taxon>Eukaryota</taxon>
        <taxon>Metazoa</taxon>
        <taxon>Spiralia</taxon>
        <taxon>Lophotrochozoa</taxon>
        <taxon>Platyhelminthes</taxon>
        <taxon>Trematoda</taxon>
        <taxon>Digenea</taxon>
        <taxon>Strigeidida</taxon>
        <taxon>Schistosomatoidea</taxon>
        <taxon>Schistosomatidae</taxon>
        <taxon>Schistosoma</taxon>
    </lineage>
</organism>
<evidence type="ECO:0000313" key="3">
    <source>
        <dbReference type="WBParaSite" id="SCUD_0000274801-mRNA-1"/>
    </source>
</evidence>
<sequence length="31" mass="3837">MVVVFYHLWKLMESLLFYKEADVLKHLELKI</sequence>
<reference evidence="3" key="1">
    <citation type="submission" date="2016-06" db="UniProtKB">
        <authorList>
            <consortium name="WormBaseParasite"/>
        </authorList>
    </citation>
    <scope>IDENTIFICATION</scope>
</reference>
<evidence type="ECO:0000313" key="1">
    <source>
        <dbReference type="EMBL" id="VDO76717.1"/>
    </source>
</evidence>
<name>A0A183JJ73_9TREM</name>